<protein>
    <submittedName>
        <fullName evidence="1">Uncharacterized protein</fullName>
    </submittedName>
</protein>
<accession>A0A0E9RFL8</accession>
<organism evidence="1">
    <name type="scientific">Anguilla anguilla</name>
    <name type="common">European freshwater eel</name>
    <name type="synonym">Muraena anguilla</name>
    <dbReference type="NCBI Taxonomy" id="7936"/>
    <lineage>
        <taxon>Eukaryota</taxon>
        <taxon>Metazoa</taxon>
        <taxon>Chordata</taxon>
        <taxon>Craniata</taxon>
        <taxon>Vertebrata</taxon>
        <taxon>Euteleostomi</taxon>
        <taxon>Actinopterygii</taxon>
        <taxon>Neopterygii</taxon>
        <taxon>Teleostei</taxon>
        <taxon>Anguilliformes</taxon>
        <taxon>Anguillidae</taxon>
        <taxon>Anguilla</taxon>
    </lineage>
</organism>
<reference evidence="1" key="2">
    <citation type="journal article" date="2015" name="Fish Shellfish Immunol.">
        <title>Early steps in the European eel (Anguilla anguilla)-Vibrio vulnificus interaction in the gills: Role of the RtxA13 toxin.</title>
        <authorList>
            <person name="Callol A."/>
            <person name="Pajuelo D."/>
            <person name="Ebbesson L."/>
            <person name="Teles M."/>
            <person name="MacKenzie S."/>
            <person name="Amaro C."/>
        </authorList>
    </citation>
    <scope>NUCLEOTIDE SEQUENCE</scope>
</reference>
<evidence type="ECO:0000313" key="1">
    <source>
        <dbReference type="EMBL" id="JAH27874.1"/>
    </source>
</evidence>
<dbReference type="EMBL" id="GBXM01080703">
    <property type="protein sequence ID" value="JAH27874.1"/>
    <property type="molecule type" value="Transcribed_RNA"/>
</dbReference>
<proteinExistence type="predicted"/>
<dbReference type="AlphaFoldDB" id="A0A0E9RFL8"/>
<name>A0A0E9RFL8_ANGAN</name>
<reference evidence="1" key="1">
    <citation type="submission" date="2014-11" db="EMBL/GenBank/DDBJ databases">
        <authorList>
            <person name="Amaro Gonzalez C."/>
        </authorList>
    </citation>
    <scope>NUCLEOTIDE SEQUENCE</scope>
</reference>
<sequence length="47" mass="5483">MKHSVLVMSARKHAYPILKAIKNKEKKPQMFILDRYGTEVHTEVCIV</sequence>